<keyword evidence="2" id="KW-1133">Transmembrane helix</keyword>
<evidence type="ECO:0000256" key="2">
    <source>
        <dbReference type="SAM" id="Phobius"/>
    </source>
</evidence>
<dbReference type="InterPro" id="IPR036374">
    <property type="entry name" value="OxRdtase_Mopterin-bd_sf"/>
</dbReference>
<proteinExistence type="predicted"/>
<feature type="compositionally biased region" description="Polar residues" evidence="1">
    <location>
        <begin position="39"/>
        <end position="48"/>
    </location>
</feature>
<feature type="transmembrane region" description="Helical" evidence="2">
    <location>
        <begin position="101"/>
        <end position="121"/>
    </location>
</feature>
<dbReference type="InterPro" id="IPR000572">
    <property type="entry name" value="OxRdtase_Mopterin-bd_dom"/>
</dbReference>
<feature type="region of interest" description="Disordered" evidence="1">
    <location>
        <begin position="30"/>
        <end position="49"/>
    </location>
</feature>
<dbReference type="STRING" id="29313.BHQ16_18180"/>
<dbReference type="SUPFAM" id="SSF56524">
    <property type="entry name" value="Oxidoreductase molybdopterin-binding domain"/>
    <property type="match status" value="1"/>
</dbReference>
<gene>
    <name evidence="4" type="ORF">MSP7336_03525</name>
</gene>
<evidence type="ECO:0000313" key="4">
    <source>
        <dbReference type="EMBL" id="SRX95261.1"/>
    </source>
</evidence>
<feature type="transmembrane region" description="Helical" evidence="2">
    <location>
        <begin position="386"/>
        <end position="406"/>
    </location>
</feature>
<feature type="transmembrane region" description="Helical" evidence="2">
    <location>
        <begin position="153"/>
        <end position="173"/>
    </location>
</feature>
<sequence>MSYLTDTFSPPDANGLFAWSMVGRVTTTDANDADGHVDSPQSPRSGTATLAVGTPLTFDPDYRSEVHPAEEDSIDVETYGGGFDLTRRATAPKLRVGRDKWFNLLWLIPIGFAGLVAAVAIGKGLYNMPAVQDFIERYPGVDDRHVRPGMPGWLGWTHFFNLFLMIFIIRSGIQILCDHPRLYFSRNATPGKDEWLRVGPPVPDDELWTANADTVALPPQFGLPGFRHSIGLARWWHLGMDVLWLLNGLIFYVLLFATGQWRHIVPTSWDVFPNAASVAIQYLSVSHWPADNGWTAYNGLQLLAYFTTVFIAAPAALITGLGMSPALSQRVHWLSTRLSIQHARSLHFLVLVYFLFFIVVHVTLVFATTALRNLNHMFAARDDDSWIGFGIFTVAMVVCAVAWVWATPFTIKHPRVVQRVGYALVGPFQRLLENLNPKPGAFTEKDISPHHWRNGRLPETVEYKELEANDFKDWRLRVYGLVEHPMEFSLDDLKALPYHEQISQHFCIQAWSGVAKWGGVQMKTIMDIVKPLPEAKWVVFYSMGLGATGGIYYNAHPIDQMGYHMTMLAYNMNDQPLPYMHGKPLRLRNELQHGFKLVKWIKGIEFVADYREIGSGYGGYSEDHKYFGRHQTI</sequence>
<feature type="transmembrane region" description="Helical" evidence="2">
    <location>
        <begin position="302"/>
        <end position="327"/>
    </location>
</feature>
<evidence type="ECO:0000313" key="5">
    <source>
        <dbReference type="Proteomes" id="UP000252015"/>
    </source>
</evidence>
<dbReference type="GO" id="GO:0022904">
    <property type="term" value="P:respiratory electron transport chain"/>
    <property type="evidence" value="ECO:0007669"/>
    <property type="project" value="InterPro"/>
</dbReference>
<keyword evidence="2" id="KW-0812">Transmembrane</keyword>
<evidence type="ECO:0000259" key="3">
    <source>
        <dbReference type="Pfam" id="PF00174"/>
    </source>
</evidence>
<protein>
    <submittedName>
        <fullName evidence="4">Molybdopterin-binding oxidoreductase [Myxococcus xanthus DK 1622]</fullName>
    </submittedName>
</protein>
<name>A0A375Z276_MYCSH</name>
<dbReference type="InterPro" id="IPR016174">
    <property type="entry name" value="Di-haem_cyt_TM"/>
</dbReference>
<dbReference type="Gene3D" id="3.90.420.10">
    <property type="entry name" value="Oxidoreductase, molybdopterin-binding domain"/>
    <property type="match status" value="1"/>
</dbReference>
<dbReference type="Gene3D" id="1.20.950.20">
    <property type="entry name" value="Transmembrane di-heme cytochromes, Chain C"/>
    <property type="match status" value="1"/>
</dbReference>
<dbReference type="SUPFAM" id="SSF81342">
    <property type="entry name" value="Transmembrane di-heme cytochromes"/>
    <property type="match status" value="1"/>
</dbReference>
<dbReference type="CDD" id="cd02108">
    <property type="entry name" value="bact_SO_family_Moco"/>
    <property type="match status" value="1"/>
</dbReference>
<accession>A0A375Z276</accession>
<feature type="domain" description="Oxidoreductase molybdopterin-binding" evidence="3">
    <location>
        <begin position="469"/>
        <end position="609"/>
    </location>
</feature>
<dbReference type="Proteomes" id="UP000252015">
    <property type="component" value="Unassembled WGS sequence"/>
</dbReference>
<dbReference type="Pfam" id="PF00174">
    <property type="entry name" value="Oxidored_molyb"/>
    <property type="match status" value="1"/>
</dbReference>
<reference evidence="4 5" key="1">
    <citation type="submission" date="2018-05" db="EMBL/GenBank/DDBJ databases">
        <authorList>
            <consortium name="IHU Genomes"/>
        </authorList>
    </citation>
    <scope>NUCLEOTIDE SEQUENCE [LARGE SCALE GENOMIC DNA]</scope>
    <source>
        <strain evidence="4 5">P7336</strain>
    </source>
</reference>
<keyword evidence="5" id="KW-1185">Reference proteome</keyword>
<dbReference type="GO" id="GO:0016020">
    <property type="term" value="C:membrane"/>
    <property type="evidence" value="ECO:0007669"/>
    <property type="project" value="InterPro"/>
</dbReference>
<feature type="transmembrane region" description="Helical" evidence="2">
    <location>
        <begin position="242"/>
        <end position="261"/>
    </location>
</feature>
<keyword evidence="2" id="KW-0472">Membrane</keyword>
<organism evidence="4 5">
    <name type="scientific">Mycobacterium shimoidei</name>
    <dbReference type="NCBI Taxonomy" id="29313"/>
    <lineage>
        <taxon>Bacteria</taxon>
        <taxon>Bacillati</taxon>
        <taxon>Actinomycetota</taxon>
        <taxon>Actinomycetes</taxon>
        <taxon>Mycobacteriales</taxon>
        <taxon>Mycobacteriaceae</taxon>
        <taxon>Mycobacterium</taxon>
    </lineage>
</organism>
<feature type="transmembrane region" description="Helical" evidence="2">
    <location>
        <begin position="348"/>
        <end position="366"/>
    </location>
</feature>
<dbReference type="EMBL" id="UEGW01000001">
    <property type="protein sequence ID" value="SRX95261.1"/>
    <property type="molecule type" value="Genomic_DNA"/>
</dbReference>
<dbReference type="PANTHER" id="PTHR43032">
    <property type="entry name" value="PROTEIN-METHIONINE-SULFOXIDE REDUCTASE"/>
    <property type="match status" value="1"/>
</dbReference>
<evidence type="ECO:0000256" key="1">
    <source>
        <dbReference type="SAM" id="MobiDB-lite"/>
    </source>
</evidence>
<dbReference type="AlphaFoldDB" id="A0A375Z276"/>